<keyword evidence="1" id="KW-1133">Transmembrane helix</keyword>
<dbReference type="SUPFAM" id="SSF48317">
    <property type="entry name" value="Acid phosphatase/Vanadium-dependent haloperoxidase"/>
    <property type="match status" value="1"/>
</dbReference>
<keyword evidence="1" id="KW-0812">Transmembrane</keyword>
<feature type="transmembrane region" description="Helical" evidence="1">
    <location>
        <begin position="158"/>
        <end position="178"/>
    </location>
</feature>
<feature type="transmembrane region" description="Helical" evidence="1">
    <location>
        <begin position="7"/>
        <end position="25"/>
    </location>
</feature>
<feature type="transmembrane region" description="Helical" evidence="1">
    <location>
        <begin position="128"/>
        <end position="146"/>
    </location>
</feature>
<organism evidence="3 4">
    <name type="scientific">Streptococcus hillyeri</name>
    <dbReference type="NCBI Taxonomy" id="2282420"/>
    <lineage>
        <taxon>Bacteria</taxon>
        <taxon>Bacillati</taxon>
        <taxon>Bacillota</taxon>
        <taxon>Bacilli</taxon>
        <taxon>Lactobacillales</taxon>
        <taxon>Streptococcaceae</taxon>
        <taxon>Streptococcus</taxon>
    </lineage>
</organism>
<evidence type="ECO:0000313" key="4">
    <source>
        <dbReference type="Proteomes" id="UP000279194"/>
    </source>
</evidence>
<accession>A0A3L9E037</accession>
<proteinExistence type="predicted"/>
<dbReference type="InterPro" id="IPR000326">
    <property type="entry name" value="PAP2/HPO"/>
</dbReference>
<dbReference type="CDD" id="cd03392">
    <property type="entry name" value="PAP2_like_2"/>
    <property type="match status" value="1"/>
</dbReference>
<dbReference type="EMBL" id="RCVM01000003">
    <property type="protein sequence ID" value="RLY04450.1"/>
    <property type="molecule type" value="Genomic_DNA"/>
</dbReference>
<evidence type="ECO:0000313" key="3">
    <source>
        <dbReference type="EMBL" id="RLY04450.1"/>
    </source>
</evidence>
<gene>
    <name evidence="3" type="ORF">EAF07_03155</name>
</gene>
<dbReference type="PANTHER" id="PTHR14969">
    <property type="entry name" value="SPHINGOSINE-1-PHOSPHATE PHOSPHOHYDROLASE"/>
    <property type="match status" value="1"/>
</dbReference>
<dbReference type="AlphaFoldDB" id="A0A3L9E037"/>
<evidence type="ECO:0000256" key="1">
    <source>
        <dbReference type="SAM" id="Phobius"/>
    </source>
</evidence>
<comment type="caution">
    <text evidence="3">The sequence shown here is derived from an EMBL/GenBank/DDBJ whole genome shotgun (WGS) entry which is preliminary data.</text>
</comment>
<dbReference type="Proteomes" id="UP000279194">
    <property type="component" value="Unassembled WGS sequence"/>
</dbReference>
<feature type="transmembrane region" description="Helical" evidence="1">
    <location>
        <begin position="54"/>
        <end position="77"/>
    </location>
</feature>
<sequence length="216" mass="24226">MKQKQTYFVRASFAALVFVMLGYVVKFYPEVLTEFDTPIQSTVRGALPELATHFFSTITVIGNTSTQVALVVIAAAFLLKQKWYAESGFVAISGILAAIVIFGFKTIYQRPRPSIEHLVHAGGFSFPSGHSLGTMLIIGSLIIIIGQRVKNQQLKLTWQILLGITIFLVGLSRIYLGVHYPTDVIAGFTLGYGLLNLLYPIYDQKRFEWRFQNKQK</sequence>
<dbReference type="Pfam" id="PF01569">
    <property type="entry name" value="PAP2"/>
    <property type="match status" value="1"/>
</dbReference>
<dbReference type="Gene3D" id="1.20.144.10">
    <property type="entry name" value="Phosphatidic acid phosphatase type 2/haloperoxidase"/>
    <property type="match status" value="1"/>
</dbReference>
<dbReference type="OrthoDB" id="9789113at2"/>
<keyword evidence="4" id="KW-1185">Reference proteome</keyword>
<keyword evidence="1" id="KW-0472">Membrane</keyword>
<reference evidence="3 4" key="1">
    <citation type="submission" date="2018-10" db="EMBL/GenBank/DDBJ databases">
        <title>Streptococcus hillyeri sp. nov., isolated from equine tracheal sample.</title>
        <authorList>
            <person name="Macfadyen A.C."/>
            <person name="Waller A."/>
            <person name="Paterson G.K."/>
        </authorList>
    </citation>
    <scope>NUCLEOTIDE SEQUENCE [LARGE SCALE GENOMIC DNA]</scope>
    <source>
        <strain evidence="3 4">28462</strain>
    </source>
</reference>
<dbReference type="InterPro" id="IPR036938">
    <property type="entry name" value="PAP2/HPO_sf"/>
</dbReference>
<dbReference type="PANTHER" id="PTHR14969:SF13">
    <property type="entry name" value="AT30094P"/>
    <property type="match status" value="1"/>
</dbReference>
<feature type="transmembrane region" description="Helical" evidence="1">
    <location>
        <begin position="89"/>
        <end position="108"/>
    </location>
</feature>
<dbReference type="RefSeq" id="WP_121834832.1">
    <property type="nucleotide sequence ID" value="NZ_CP163513.1"/>
</dbReference>
<protein>
    <submittedName>
        <fullName evidence="3">Phosphatase PAP2 family protein</fullName>
    </submittedName>
</protein>
<dbReference type="SMART" id="SM00014">
    <property type="entry name" value="acidPPc"/>
    <property type="match status" value="1"/>
</dbReference>
<feature type="domain" description="Phosphatidic acid phosphatase type 2/haloperoxidase" evidence="2">
    <location>
        <begin position="87"/>
        <end position="199"/>
    </location>
</feature>
<feature type="transmembrane region" description="Helical" evidence="1">
    <location>
        <begin position="184"/>
        <end position="202"/>
    </location>
</feature>
<evidence type="ECO:0000259" key="2">
    <source>
        <dbReference type="SMART" id="SM00014"/>
    </source>
</evidence>
<name>A0A3L9E037_9STRE</name>